<evidence type="ECO:0000313" key="3">
    <source>
        <dbReference type="EMBL" id="RCX13802.1"/>
    </source>
</evidence>
<dbReference type="Gene3D" id="2.30.30.830">
    <property type="match status" value="1"/>
</dbReference>
<evidence type="ECO:0000313" key="4">
    <source>
        <dbReference type="Proteomes" id="UP000253034"/>
    </source>
</evidence>
<dbReference type="AlphaFoldDB" id="A0A369AWP2"/>
<keyword evidence="2" id="KW-0472">Membrane</keyword>
<feature type="region of interest" description="Disordered" evidence="1">
    <location>
        <begin position="52"/>
        <end position="103"/>
    </location>
</feature>
<name>A0A369AWP2_9FIRM</name>
<organism evidence="3 4">
    <name type="scientific">Anaerobacterium chartisolvens</name>
    <dbReference type="NCBI Taxonomy" id="1297424"/>
    <lineage>
        <taxon>Bacteria</taxon>
        <taxon>Bacillati</taxon>
        <taxon>Bacillota</taxon>
        <taxon>Clostridia</taxon>
        <taxon>Eubacteriales</taxon>
        <taxon>Oscillospiraceae</taxon>
        <taxon>Anaerobacterium</taxon>
    </lineage>
</organism>
<keyword evidence="2" id="KW-1133">Transmembrane helix</keyword>
<evidence type="ECO:0000256" key="2">
    <source>
        <dbReference type="SAM" id="Phobius"/>
    </source>
</evidence>
<protein>
    <submittedName>
        <fullName evidence="3">Uncharacterized protein</fullName>
    </submittedName>
</protein>
<gene>
    <name evidence="3" type="ORF">DFR58_11631</name>
</gene>
<comment type="caution">
    <text evidence="3">The sequence shown here is derived from an EMBL/GenBank/DDBJ whole genome shotgun (WGS) entry which is preliminary data.</text>
</comment>
<keyword evidence="2" id="KW-0812">Transmembrane</keyword>
<feature type="transmembrane region" description="Helical" evidence="2">
    <location>
        <begin position="25"/>
        <end position="47"/>
    </location>
</feature>
<keyword evidence="4" id="KW-1185">Reference proteome</keyword>
<dbReference type="Proteomes" id="UP000253034">
    <property type="component" value="Unassembled WGS sequence"/>
</dbReference>
<evidence type="ECO:0000256" key="1">
    <source>
        <dbReference type="SAM" id="MobiDB-lite"/>
    </source>
</evidence>
<dbReference type="EMBL" id="QPJT01000016">
    <property type="protein sequence ID" value="RCX13802.1"/>
    <property type="molecule type" value="Genomic_DNA"/>
</dbReference>
<reference evidence="3 4" key="1">
    <citation type="submission" date="2018-07" db="EMBL/GenBank/DDBJ databases">
        <title>Genomic Encyclopedia of Type Strains, Phase IV (KMG-IV): sequencing the most valuable type-strain genomes for metagenomic binning, comparative biology and taxonomic classification.</title>
        <authorList>
            <person name="Goeker M."/>
        </authorList>
    </citation>
    <scope>NUCLEOTIDE SEQUENCE [LARGE SCALE GENOMIC DNA]</scope>
    <source>
        <strain evidence="3 4">DSM 27016</strain>
    </source>
</reference>
<proteinExistence type="predicted"/>
<accession>A0A369AWP2</accession>
<sequence>MAEEDYGVSRGKQSKLKEYIKKNKFLAVSLCVLAVLIVVMIAVYASLPGTGGTPVMSEPTADGKPPGAEGESVEILPQTSRSDSTGAAEKAEDNTGAAAASRDPFSGPMLLKGTVIGNNGNSQAIITADSISYVVGLGDEIGGGWTVESIEPKEVLLKSGSRELSLRLEETKASKSGSITKSGTN</sequence>